<accession>A0A9X0UGT4</accession>
<proteinExistence type="predicted"/>
<evidence type="ECO:0000313" key="2">
    <source>
        <dbReference type="Proteomes" id="UP000615796"/>
    </source>
</evidence>
<protein>
    <submittedName>
        <fullName evidence="1">Uncharacterized protein</fullName>
    </submittedName>
</protein>
<name>A0A9X0UGT4_VIBME</name>
<dbReference type="EMBL" id="JACRUP010000002">
    <property type="protein sequence ID" value="MBC5850292.1"/>
    <property type="molecule type" value="Genomic_DNA"/>
</dbReference>
<sequence length="64" mass="7284">MLSQYRSSLLMIGYSQWATVEDKRIISQGFFDKFCTVDNGATLHQTSVILCAFREGLATHGFHR</sequence>
<dbReference type="Proteomes" id="UP000615796">
    <property type="component" value="Unassembled WGS sequence"/>
</dbReference>
<evidence type="ECO:0000313" key="1">
    <source>
        <dbReference type="EMBL" id="MBC5850292.1"/>
    </source>
</evidence>
<dbReference type="RefSeq" id="WP_040905078.1">
    <property type="nucleotide sequence ID" value="NZ_JACRUP010000002.1"/>
</dbReference>
<organism evidence="1 2">
    <name type="scientific">Vibrio metschnikovii</name>
    <dbReference type="NCBI Taxonomy" id="28172"/>
    <lineage>
        <taxon>Bacteria</taxon>
        <taxon>Pseudomonadati</taxon>
        <taxon>Pseudomonadota</taxon>
        <taxon>Gammaproteobacteria</taxon>
        <taxon>Vibrionales</taxon>
        <taxon>Vibrionaceae</taxon>
        <taxon>Vibrio</taxon>
    </lineage>
</organism>
<gene>
    <name evidence="1" type="ORF">H8Q88_04875</name>
</gene>
<dbReference type="AlphaFoldDB" id="A0A9X0UGT4"/>
<reference evidence="1" key="1">
    <citation type="submission" date="2020-08" db="EMBL/GenBank/DDBJ databases">
        <title>Genome Sequencing and Pan-Genome Analysis of Migratory bird Vibrio Strains, Inner Mongolia.</title>
        <authorList>
            <person name="Zheng L."/>
        </authorList>
    </citation>
    <scope>NUCLEOTIDE SEQUENCE</scope>
    <source>
        <strain evidence="1">M13F</strain>
    </source>
</reference>
<keyword evidence="2" id="KW-1185">Reference proteome</keyword>
<comment type="caution">
    <text evidence="1">The sequence shown here is derived from an EMBL/GenBank/DDBJ whole genome shotgun (WGS) entry which is preliminary data.</text>
</comment>